<dbReference type="RefSeq" id="WP_143527726.1">
    <property type="nucleotide sequence ID" value="NZ_CP162607.1"/>
</dbReference>
<accession>A0AB39HUL1</accession>
<organism evidence="1">
    <name type="scientific">Pseudomonas sp. Hg7Tf</name>
    <dbReference type="NCBI Taxonomy" id="3236988"/>
    <lineage>
        <taxon>Bacteria</taxon>
        <taxon>Pseudomonadati</taxon>
        <taxon>Pseudomonadota</taxon>
        <taxon>Gammaproteobacteria</taxon>
        <taxon>Pseudomonadales</taxon>
        <taxon>Pseudomonadaceae</taxon>
        <taxon>Pseudomonas</taxon>
    </lineage>
</organism>
<name>A0AB39HUL1_9PSED</name>
<protein>
    <submittedName>
        <fullName evidence="1">Uncharacterized protein</fullName>
    </submittedName>
</protein>
<gene>
    <name evidence="1" type="ORF">AB4Y39_18605</name>
</gene>
<reference evidence="1" key="1">
    <citation type="submission" date="2024-07" db="EMBL/GenBank/DDBJ databases">
        <title>Identification and characteristics of a novel species of coltsfoot's symbiotic bacteria.</title>
        <authorList>
            <person name="Juszczyk A."/>
            <person name="Jasielczuk I."/>
            <person name="Gurgul A."/>
            <person name="Rogala M."/>
            <person name="Kowalczyk A."/>
            <person name="Szmatola T."/>
            <person name="Kosecka-Strojek M."/>
            <person name="Arent Z."/>
            <person name="Latowski D."/>
        </authorList>
    </citation>
    <scope>NUCLEOTIDE SEQUENCE</scope>
    <source>
        <strain evidence="1">Hg7Tf</strain>
    </source>
</reference>
<dbReference type="AlphaFoldDB" id="A0AB39HUL1"/>
<evidence type="ECO:0000313" key="1">
    <source>
        <dbReference type="EMBL" id="XDK35702.1"/>
    </source>
</evidence>
<proteinExistence type="predicted"/>
<sequence length="132" mass="14794">MLSCQAGISKKPMLFYFRQTPAGYRLYVREPGDHFGKGVWVHDHSHLGVVSTDQNDPSAFALRSSEGQIVSLSDLAGDEHQITLTHNGLSVSKGRRSNSPYEYLKTRGDLSTVWTLKVLERSVPWLSSPYEI</sequence>
<dbReference type="EMBL" id="CP162607">
    <property type="protein sequence ID" value="XDK35702.1"/>
    <property type="molecule type" value="Genomic_DNA"/>
</dbReference>